<evidence type="ECO:0000259" key="7">
    <source>
        <dbReference type="PROSITE" id="PS50885"/>
    </source>
</evidence>
<dbReference type="Pfam" id="PF02518">
    <property type="entry name" value="HATPase_c"/>
    <property type="match status" value="1"/>
</dbReference>
<dbReference type="SMART" id="SM00387">
    <property type="entry name" value="HATPase_c"/>
    <property type="match status" value="1"/>
</dbReference>
<keyword evidence="2" id="KW-0597">Phosphoprotein</keyword>
<dbReference type="HOGENOM" id="CLU_045360_1_0_6"/>
<dbReference type="RefSeq" id="WP_005368420.1">
    <property type="nucleotide sequence ID" value="NZ_CM001475.1"/>
</dbReference>
<dbReference type="InterPro" id="IPR011712">
    <property type="entry name" value="Sig_transdc_His_kin_sub3_dim/P"/>
</dbReference>
<protein>
    <submittedName>
        <fullName evidence="8">Histidine kinase</fullName>
    </submittedName>
</protein>
<dbReference type="eggNOG" id="COG4585">
    <property type="taxonomic scope" value="Bacteria"/>
</dbReference>
<keyword evidence="6" id="KW-1133">Transmembrane helix</keyword>
<dbReference type="GO" id="GO:0046983">
    <property type="term" value="F:protein dimerization activity"/>
    <property type="evidence" value="ECO:0007669"/>
    <property type="project" value="InterPro"/>
</dbReference>
<dbReference type="PROSITE" id="PS50885">
    <property type="entry name" value="HAMP"/>
    <property type="match status" value="1"/>
</dbReference>
<dbReference type="InterPro" id="IPR050482">
    <property type="entry name" value="Sensor_HK_TwoCompSys"/>
</dbReference>
<dbReference type="AlphaFoldDB" id="H8GJU9"/>
<feature type="transmembrane region" description="Helical" evidence="6">
    <location>
        <begin position="6"/>
        <end position="27"/>
    </location>
</feature>
<dbReference type="InterPro" id="IPR003594">
    <property type="entry name" value="HATPase_dom"/>
</dbReference>
<evidence type="ECO:0000256" key="3">
    <source>
        <dbReference type="ARBA" id="ARBA00022679"/>
    </source>
</evidence>
<evidence type="ECO:0000313" key="8">
    <source>
        <dbReference type="EMBL" id="EIC27908.1"/>
    </source>
</evidence>
<organism evidence="8 9">
    <name type="scientific">Methylomicrobium album BG8</name>
    <dbReference type="NCBI Taxonomy" id="686340"/>
    <lineage>
        <taxon>Bacteria</taxon>
        <taxon>Pseudomonadati</taxon>
        <taxon>Pseudomonadota</taxon>
        <taxon>Gammaproteobacteria</taxon>
        <taxon>Methylococcales</taxon>
        <taxon>Methylococcaceae</taxon>
        <taxon>Methylomicrobium</taxon>
    </lineage>
</organism>
<keyword evidence="5" id="KW-0902">Two-component regulatory system</keyword>
<dbReference type="GO" id="GO:0000155">
    <property type="term" value="F:phosphorelay sensor kinase activity"/>
    <property type="evidence" value="ECO:0007669"/>
    <property type="project" value="InterPro"/>
</dbReference>
<dbReference type="SUPFAM" id="SSF55874">
    <property type="entry name" value="ATPase domain of HSP90 chaperone/DNA topoisomerase II/histidine kinase"/>
    <property type="match status" value="1"/>
</dbReference>
<evidence type="ECO:0000256" key="2">
    <source>
        <dbReference type="ARBA" id="ARBA00022553"/>
    </source>
</evidence>
<comment type="subcellular location">
    <subcellularLocation>
        <location evidence="1">Membrane</location>
    </subcellularLocation>
</comment>
<dbReference type="STRING" id="686340.Metal_0038"/>
<dbReference type="InterPro" id="IPR036890">
    <property type="entry name" value="HATPase_C_sf"/>
</dbReference>
<dbReference type="CDD" id="cd16917">
    <property type="entry name" value="HATPase_UhpB-NarQ-NarX-like"/>
    <property type="match status" value="1"/>
</dbReference>
<dbReference type="Gene3D" id="1.20.5.1930">
    <property type="match status" value="1"/>
</dbReference>
<keyword evidence="9" id="KW-1185">Reference proteome</keyword>
<keyword evidence="4 8" id="KW-0418">Kinase</keyword>
<keyword evidence="3" id="KW-0808">Transferase</keyword>
<keyword evidence="6" id="KW-0472">Membrane</keyword>
<sequence>MNLQSHLLFRIAAVALACLLADSVYVLQKSHRQTLQTIQTTAESLGRQLEFQLLRIDAGFGQPRTFPDFSLWKETAGVPGLCIRFEPADNTAVKSLCNGAKLSPHGSPESFASLYRALFAPGLEIARPVAFKGRVQGTLAVSSSAEMDIAQAWSDVRNLLGLSALTILAVCLPVYLSINRALRPAGVIVAGLETLREGNLAHRLPMFELKEWAQTAAAINQLAAAQQQLLAERQKLAVQLIDLQEQERRYLARELHDEFGQCLAAINAVAASIIHTAERECPELIEEATRIIRISEHMMTHVRSLLGSLRPAEFDELGLAASLNSMIAGWNKHGAGKIRYESNISGDCGTLPEPQAIALFRIAQECLTNSAKHSAANHVEVTLTVAEERATLTVRDDGIADTLPFPEGPGIGLLGIRERVAALQGQLTLSIAEPHGLKIEVVLPMRRAAEPGCAAMAASAAGSFSPWRES</sequence>
<dbReference type="PANTHER" id="PTHR24421">
    <property type="entry name" value="NITRATE/NITRITE SENSOR PROTEIN NARX-RELATED"/>
    <property type="match status" value="1"/>
</dbReference>
<evidence type="ECO:0000313" key="9">
    <source>
        <dbReference type="Proteomes" id="UP000005090"/>
    </source>
</evidence>
<dbReference type="Proteomes" id="UP000005090">
    <property type="component" value="Chromosome"/>
</dbReference>
<evidence type="ECO:0000256" key="6">
    <source>
        <dbReference type="SAM" id="Phobius"/>
    </source>
</evidence>
<keyword evidence="6" id="KW-0812">Transmembrane</keyword>
<reference evidence="8 9" key="1">
    <citation type="journal article" date="2013" name="Genome Announc.">
        <title>Genome Sequence of the Obligate Gammaproteobacterial Methanotroph Methylomicrobium album Strain BG8.</title>
        <authorList>
            <person name="Kits K.D."/>
            <person name="Kalyuzhnaya M.G."/>
            <person name="Klotz M.G."/>
            <person name="Jetten M.S."/>
            <person name="Op den Camp H.J."/>
            <person name="Vuilleumier S."/>
            <person name="Bringel F."/>
            <person name="Dispirito A.A."/>
            <person name="Murrell J.C."/>
            <person name="Bruce D."/>
            <person name="Cheng J.F."/>
            <person name="Copeland A."/>
            <person name="Goodwin L."/>
            <person name="Hauser L."/>
            <person name="Lajus A."/>
            <person name="Land M.L."/>
            <person name="Lapidus A."/>
            <person name="Lucas S."/>
            <person name="Medigue C."/>
            <person name="Pitluck S."/>
            <person name="Woyke T."/>
            <person name="Zeytun A."/>
            <person name="Stein L.Y."/>
        </authorList>
    </citation>
    <scope>NUCLEOTIDE SEQUENCE [LARGE SCALE GENOMIC DNA]</scope>
    <source>
        <strain evidence="8 9">BG8</strain>
    </source>
</reference>
<dbReference type="InterPro" id="IPR003660">
    <property type="entry name" value="HAMP_dom"/>
</dbReference>
<dbReference type="EMBL" id="CM001475">
    <property type="protein sequence ID" value="EIC27908.1"/>
    <property type="molecule type" value="Genomic_DNA"/>
</dbReference>
<dbReference type="Gene3D" id="3.30.565.10">
    <property type="entry name" value="Histidine kinase-like ATPase, C-terminal domain"/>
    <property type="match status" value="1"/>
</dbReference>
<proteinExistence type="predicted"/>
<evidence type="ECO:0000256" key="1">
    <source>
        <dbReference type="ARBA" id="ARBA00004370"/>
    </source>
</evidence>
<dbReference type="PANTHER" id="PTHR24421:SF58">
    <property type="entry name" value="SIGNAL TRANSDUCTION HISTIDINE-PROTEIN KINASE_PHOSPHATASE UHPB"/>
    <property type="match status" value="1"/>
</dbReference>
<evidence type="ECO:0000256" key="4">
    <source>
        <dbReference type="ARBA" id="ARBA00022777"/>
    </source>
</evidence>
<accession>H8GJU9</accession>
<gene>
    <name evidence="8" type="ORF">Metal_0038</name>
</gene>
<feature type="domain" description="HAMP" evidence="7">
    <location>
        <begin position="179"/>
        <end position="231"/>
    </location>
</feature>
<dbReference type="Pfam" id="PF07730">
    <property type="entry name" value="HisKA_3"/>
    <property type="match status" value="1"/>
</dbReference>
<name>H8GJU9_METAL</name>
<dbReference type="GO" id="GO:0016020">
    <property type="term" value="C:membrane"/>
    <property type="evidence" value="ECO:0007669"/>
    <property type="project" value="UniProtKB-SubCell"/>
</dbReference>
<evidence type="ECO:0000256" key="5">
    <source>
        <dbReference type="ARBA" id="ARBA00023012"/>
    </source>
</evidence>